<dbReference type="Pfam" id="PF01384">
    <property type="entry name" value="PHO4"/>
    <property type="match status" value="1"/>
</dbReference>
<name>A0A087SSZ7_AUXPR</name>
<dbReference type="STRING" id="3075.A0A087SSZ7"/>
<feature type="transmembrane region" description="Helical" evidence="7">
    <location>
        <begin position="510"/>
        <end position="533"/>
    </location>
</feature>
<dbReference type="AlphaFoldDB" id="A0A087SSZ7"/>
<dbReference type="eggNOG" id="KOG2493">
    <property type="taxonomic scope" value="Eukaryota"/>
</dbReference>
<evidence type="ECO:0000313" key="8">
    <source>
        <dbReference type="EMBL" id="KFM28851.1"/>
    </source>
</evidence>
<dbReference type="PANTHER" id="PTHR11101:SF96">
    <property type="entry name" value="PHOSPHATE TRANSPORTER"/>
    <property type="match status" value="1"/>
</dbReference>
<evidence type="ECO:0000313" key="9">
    <source>
        <dbReference type="Proteomes" id="UP000028924"/>
    </source>
</evidence>
<comment type="similarity">
    <text evidence="7">Belongs to the inorganic phosphate transporter (PiT) (TC 2.A.20) family.</text>
</comment>
<organism evidence="8 9">
    <name type="scientific">Auxenochlorella protothecoides</name>
    <name type="common">Green microalga</name>
    <name type="synonym">Chlorella protothecoides</name>
    <dbReference type="NCBI Taxonomy" id="3075"/>
    <lineage>
        <taxon>Eukaryota</taxon>
        <taxon>Viridiplantae</taxon>
        <taxon>Chlorophyta</taxon>
        <taxon>core chlorophytes</taxon>
        <taxon>Trebouxiophyceae</taxon>
        <taxon>Chlorellales</taxon>
        <taxon>Chlorellaceae</taxon>
        <taxon>Auxenochlorella</taxon>
    </lineage>
</organism>
<sequence length="631" mass="67504">MAALPEFTWASSVGIPRIFALSVVFGFLTAVGIGANDMANSFATTVASRALTLGQVVIVAGICEFAGAVLLGAGVTNTIKSGVADLDAFTATPAVLMYGFLAVSMTTAFWDNTASYLALPVSMTHTTVGATVGMALALRGGSAVIWSENKDEFPYVGGMVPIFLSWIVSPIMCGLITVILFGSIRQWVLRSQHSFKRAFYVLPFLVFGMVWLIVSFIIQTGSKNGTWADYSDGFAAWVGAVCGVGCGAITLVFIMPYLRRRILSREAEGDPSMMEAGAIASGPSLGPDGLKKDAEEGSQDVEHRNLTLSEQHALRFAAKDKAWKDKTFWEKVEYNPVTNILLHNVRQDIHGVAETDEGVKAVHDNAELFDLKTEAMFRYLQVFSACVMSFTHGANDVSNAMGPFAAVYDIWNTGEVNAKVPTQTWILVIGGVGISIGLALFGWRIIQVKTVKVTNARGFCAEIATAITVAVASRYGLPVSTTMTITGGLIGIGCLEGFKGINYKVLFRIFLGWVATLFIACGISAGITAFGAYSPYQPINDQLVSAAIVYNQTNTAMIAQMNAALLTSTNADNSLIQASIASLNSTFYQVFAPVVKNLPDVVSINSQILSEFNSTLAWNSFSQIPGSLVPQ</sequence>
<keyword evidence="9" id="KW-1185">Reference proteome</keyword>
<feature type="transmembrane region" description="Helical" evidence="7">
    <location>
        <begin position="158"/>
        <end position="181"/>
    </location>
</feature>
<evidence type="ECO:0000256" key="5">
    <source>
        <dbReference type="ARBA" id="ARBA00022989"/>
    </source>
</evidence>
<feature type="transmembrane region" description="Helical" evidence="7">
    <location>
        <begin position="234"/>
        <end position="258"/>
    </location>
</feature>
<comment type="subcellular location">
    <subcellularLocation>
        <location evidence="1 7">Membrane</location>
        <topology evidence="1 7">Multi-pass membrane protein</topology>
    </subcellularLocation>
</comment>
<feature type="transmembrane region" description="Helical" evidence="7">
    <location>
        <begin position="201"/>
        <end position="222"/>
    </location>
</feature>
<keyword evidence="4 7" id="KW-0812">Transmembrane</keyword>
<feature type="transmembrane region" description="Helical" evidence="7">
    <location>
        <begin position="117"/>
        <end position="138"/>
    </location>
</feature>
<evidence type="ECO:0000256" key="6">
    <source>
        <dbReference type="ARBA" id="ARBA00023136"/>
    </source>
</evidence>
<evidence type="ECO:0000256" key="2">
    <source>
        <dbReference type="ARBA" id="ARBA00022448"/>
    </source>
</evidence>
<dbReference type="GeneID" id="23615717"/>
<keyword evidence="3 7" id="KW-0592">Phosphate transport</keyword>
<gene>
    <name evidence="8" type="ORF">F751_4326</name>
</gene>
<accession>A0A087SSZ7</accession>
<keyword evidence="6 7" id="KW-0472">Membrane</keyword>
<evidence type="ECO:0000256" key="1">
    <source>
        <dbReference type="ARBA" id="ARBA00004141"/>
    </source>
</evidence>
<protein>
    <recommendedName>
        <fullName evidence="7">Phosphate transporter</fullName>
    </recommendedName>
</protein>
<feature type="transmembrane region" description="Helical" evidence="7">
    <location>
        <begin position="88"/>
        <end position="110"/>
    </location>
</feature>
<dbReference type="RefSeq" id="XP_011401900.1">
    <property type="nucleotide sequence ID" value="XM_011403598.1"/>
</dbReference>
<feature type="transmembrane region" description="Helical" evidence="7">
    <location>
        <begin position="56"/>
        <end position="76"/>
    </location>
</feature>
<evidence type="ECO:0000256" key="4">
    <source>
        <dbReference type="ARBA" id="ARBA00022692"/>
    </source>
</evidence>
<evidence type="ECO:0000256" key="7">
    <source>
        <dbReference type="RuleBase" id="RU363058"/>
    </source>
</evidence>
<feature type="transmembrane region" description="Helical" evidence="7">
    <location>
        <begin position="425"/>
        <end position="446"/>
    </location>
</feature>
<reference evidence="8 9" key="1">
    <citation type="journal article" date="2014" name="BMC Genomics">
        <title>Oil accumulation mechanisms of the oleaginous microalga Chlorella protothecoides revealed through its genome, transcriptomes, and proteomes.</title>
        <authorList>
            <person name="Gao C."/>
            <person name="Wang Y."/>
            <person name="Shen Y."/>
            <person name="Yan D."/>
            <person name="He X."/>
            <person name="Dai J."/>
            <person name="Wu Q."/>
        </authorList>
    </citation>
    <scope>NUCLEOTIDE SEQUENCE [LARGE SCALE GENOMIC DNA]</scope>
    <source>
        <strain evidence="8 9">0710</strain>
    </source>
</reference>
<keyword evidence="5 7" id="KW-1133">Transmembrane helix</keyword>
<dbReference type="GO" id="GO:0005315">
    <property type="term" value="F:phosphate transmembrane transporter activity"/>
    <property type="evidence" value="ECO:0007669"/>
    <property type="project" value="InterPro"/>
</dbReference>
<comment type="function">
    <text evidence="7">Sodium-phosphate symporter.</text>
</comment>
<feature type="transmembrane region" description="Helical" evidence="7">
    <location>
        <begin position="15"/>
        <end position="35"/>
    </location>
</feature>
<dbReference type="OrthoDB" id="260807at2759"/>
<dbReference type="PANTHER" id="PTHR11101">
    <property type="entry name" value="PHOSPHATE TRANSPORTER"/>
    <property type="match status" value="1"/>
</dbReference>
<dbReference type="GO" id="GO:0016020">
    <property type="term" value="C:membrane"/>
    <property type="evidence" value="ECO:0007669"/>
    <property type="project" value="UniProtKB-SubCell"/>
</dbReference>
<keyword evidence="2 7" id="KW-0813">Transport</keyword>
<dbReference type="InterPro" id="IPR001204">
    <property type="entry name" value="Phos_transporter"/>
</dbReference>
<dbReference type="Proteomes" id="UP000028924">
    <property type="component" value="Unassembled WGS sequence"/>
</dbReference>
<proteinExistence type="inferred from homology"/>
<dbReference type="KEGG" id="apro:F751_4326"/>
<feature type="transmembrane region" description="Helical" evidence="7">
    <location>
        <begin position="481"/>
        <end position="498"/>
    </location>
</feature>
<evidence type="ECO:0000256" key="3">
    <source>
        <dbReference type="ARBA" id="ARBA00022592"/>
    </source>
</evidence>
<dbReference type="GO" id="GO:0035435">
    <property type="term" value="P:phosphate ion transmembrane transport"/>
    <property type="evidence" value="ECO:0007669"/>
    <property type="project" value="TreeGrafter"/>
</dbReference>
<dbReference type="EMBL" id="KL662183">
    <property type="protein sequence ID" value="KFM28851.1"/>
    <property type="molecule type" value="Genomic_DNA"/>
</dbReference>